<evidence type="ECO:0000256" key="13">
    <source>
        <dbReference type="ARBA" id="ARBA00045077"/>
    </source>
</evidence>
<accession>A0A6A6J7C6</accession>
<evidence type="ECO:0000256" key="12">
    <source>
        <dbReference type="ARBA" id="ARBA00044502"/>
    </source>
</evidence>
<evidence type="ECO:0000256" key="6">
    <source>
        <dbReference type="ARBA" id="ARBA00023002"/>
    </source>
</evidence>
<keyword evidence="11" id="KW-0624">Polysaccharide degradation</keyword>
<keyword evidence="3" id="KW-0964">Secreted</keyword>
<evidence type="ECO:0000256" key="15">
    <source>
        <dbReference type="SAM" id="SignalP"/>
    </source>
</evidence>
<dbReference type="EC" id="1.14.99.56" evidence="14"/>
<comment type="catalytic activity">
    <reaction evidence="13">
        <text>[(1-&gt;4)-beta-D-glucosyl]n+m + reduced acceptor + O2 = 4-dehydro-beta-D-glucosyl-[(1-&gt;4)-beta-D-glucosyl]n-1 + [(1-&gt;4)-beta-D-glucosyl]m + acceptor + H2O.</text>
        <dbReference type="EC" id="1.14.99.56"/>
    </reaction>
</comment>
<comment type="cofactor">
    <cofactor evidence="1">
        <name>Cu(2+)</name>
        <dbReference type="ChEBI" id="CHEBI:29036"/>
    </cofactor>
</comment>
<protein>
    <recommendedName>
        <fullName evidence="14">lytic cellulose monooxygenase (C4-dehydrogenating)</fullName>
        <ecNumber evidence="14">1.14.99.56</ecNumber>
    </recommendedName>
</protein>
<dbReference type="PANTHER" id="PTHR33353:SF6">
    <property type="entry name" value="ENDOGLUCANASE IV"/>
    <property type="match status" value="1"/>
</dbReference>
<dbReference type="AlphaFoldDB" id="A0A6A6J7C6"/>
<keyword evidence="18" id="KW-1185">Reference proteome</keyword>
<keyword evidence="8" id="KW-0503">Monooxygenase</keyword>
<keyword evidence="9" id="KW-1015">Disulfide bond</keyword>
<dbReference type="InterPro" id="IPR049892">
    <property type="entry name" value="AA9"/>
</dbReference>
<dbReference type="Pfam" id="PF03443">
    <property type="entry name" value="AA9"/>
    <property type="match status" value="1"/>
</dbReference>
<reference evidence="17" key="1">
    <citation type="journal article" date="2020" name="Stud. Mycol.">
        <title>101 Dothideomycetes genomes: a test case for predicting lifestyles and emergence of pathogens.</title>
        <authorList>
            <person name="Haridas S."/>
            <person name="Albert R."/>
            <person name="Binder M."/>
            <person name="Bloem J."/>
            <person name="Labutti K."/>
            <person name="Salamov A."/>
            <person name="Andreopoulos B."/>
            <person name="Baker S."/>
            <person name="Barry K."/>
            <person name="Bills G."/>
            <person name="Bluhm B."/>
            <person name="Cannon C."/>
            <person name="Castanera R."/>
            <person name="Culley D."/>
            <person name="Daum C."/>
            <person name="Ezra D."/>
            <person name="Gonzalez J."/>
            <person name="Henrissat B."/>
            <person name="Kuo A."/>
            <person name="Liang C."/>
            <person name="Lipzen A."/>
            <person name="Lutzoni F."/>
            <person name="Magnuson J."/>
            <person name="Mondo S."/>
            <person name="Nolan M."/>
            <person name="Ohm R."/>
            <person name="Pangilinan J."/>
            <person name="Park H.-J."/>
            <person name="Ramirez L."/>
            <person name="Alfaro M."/>
            <person name="Sun H."/>
            <person name="Tritt A."/>
            <person name="Yoshinaga Y."/>
            <person name="Zwiers L.-H."/>
            <person name="Turgeon B."/>
            <person name="Goodwin S."/>
            <person name="Spatafora J."/>
            <person name="Crous P."/>
            <person name="Grigoriev I."/>
        </authorList>
    </citation>
    <scope>NUCLEOTIDE SEQUENCE</scope>
    <source>
        <strain evidence="17">CBS 379.55</strain>
    </source>
</reference>
<dbReference type="OrthoDB" id="4849160at2759"/>
<keyword evidence="6" id="KW-0560">Oxidoreductase</keyword>
<evidence type="ECO:0000256" key="5">
    <source>
        <dbReference type="ARBA" id="ARBA00023001"/>
    </source>
</evidence>
<dbReference type="InterPro" id="IPR005103">
    <property type="entry name" value="AA9_LPMO"/>
</dbReference>
<proteinExistence type="inferred from homology"/>
<sequence>MKQLSALLALVPLVAGHGFVQNATIGGKEYDPYQDPYMNPKPGRISREIQGNGPVQDVTLPDLECGGWTAGGISGSKPAALHAPAQAGSKVNLRWTLWPESHQGPVITYMARCPDSGCQNYQTNGAPVWFKVAEDGLHSTDPDWLKNVWGDTVLMTAPNKGIDYTIPECLAPGYYLVRHEIIALHGAWNVSGAQFYPGCHQLQVSGSGTTVVKEGLVSFPGAYKADDPGILYSQYNQLPYTIPGPKVFKC</sequence>
<dbReference type="GO" id="GO:0046872">
    <property type="term" value="F:metal ion binding"/>
    <property type="evidence" value="ECO:0007669"/>
    <property type="project" value="UniProtKB-KW"/>
</dbReference>
<keyword evidence="7" id="KW-0186">Copper</keyword>
<dbReference type="PANTHER" id="PTHR33353">
    <property type="entry name" value="PUTATIVE (AFU_ORTHOLOGUE AFUA_1G12560)-RELATED"/>
    <property type="match status" value="1"/>
</dbReference>
<dbReference type="RefSeq" id="XP_033649085.1">
    <property type="nucleotide sequence ID" value="XM_033796130.1"/>
</dbReference>
<evidence type="ECO:0000313" key="18">
    <source>
        <dbReference type="Proteomes" id="UP000800097"/>
    </source>
</evidence>
<dbReference type="GO" id="GO:0005576">
    <property type="term" value="C:extracellular region"/>
    <property type="evidence" value="ECO:0007669"/>
    <property type="project" value="UniProtKB-SubCell"/>
</dbReference>
<organism evidence="17 18">
    <name type="scientific">Westerdykella ornata</name>
    <dbReference type="NCBI Taxonomy" id="318751"/>
    <lineage>
        <taxon>Eukaryota</taxon>
        <taxon>Fungi</taxon>
        <taxon>Dikarya</taxon>
        <taxon>Ascomycota</taxon>
        <taxon>Pezizomycotina</taxon>
        <taxon>Dothideomycetes</taxon>
        <taxon>Pleosporomycetidae</taxon>
        <taxon>Pleosporales</taxon>
        <taxon>Sporormiaceae</taxon>
        <taxon>Westerdykella</taxon>
    </lineage>
</organism>
<evidence type="ECO:0000256" key="14">
    <source>
        <dbReference type="ARBA" id="ARBA00047174"/>
    </source>
</evidence>
<dbReference type="CDD" id="cd21175">
    <property type="entry name" value="LPMO_AA9"/>
    <property type="match status" value="1"/>
</dbReference>
<keyword evidence="4" id="KW-0479">Metal-binding</keyword>
<evidence type="ECO:0000256" key="1">
    <source>
        <dbReference type="ARBA" id="ARBA00001973"/>
    </source>
</evidence>
<dbReference type="Gene3D" id="2.70.50.70">
    <property type="match status" value="1"/>
</dbReference>
<dbReference type="Proteomes" id="UP000800097">
    <property type="component" value="Unassembled WGS sequence"/>
</dbReference>
<dbReference type="EMBL" id="ML986538">
    <property type="protein sequence ID" value="KAF2271546.1"/>
    <property type="molecule type" value="Genomic_DNA"/>
</dbReference>
<comment type="subcellular location">
    <subcellularLocation>
        <location evidence="2">Secreted</location>
    </subcellularLocation>
</comment>
<dbReference type="GeneID" id="54549305"/>
<evidence type="ECO:0000256" key="4">
    <source>
        <dbReference type="ARBA" id="ARBA00022723"/>
    </source>
</evidence>
<evidence type="ECO:0000256" key="2">
    <source>
        <dbReference type="ARBA" id="ARBA00004613"/>
    </source>
</evidence>
<keyword evidence="5" id="KW-0136">Cellulose degradation</keyword>
<name>A0A6A6J7C6_WESOR</name>
<evidence type="ECO:0000313" key="17">
    <source>
        <dbReference type="EMBL" id="KAF2271546.1"/>
    </source>
</evidence>
<dbReference type="GO" id="GO:0030245">
    <property type="term" value="P:cellulose catabolic process"/>
    <property type="evidence" value="ECO:0007669"/>
    <property type="project" value="UniProtKB-KW"/>
</dbReference>
<evidence type="ECO:0000256" key="9">
    <source>
        <dbReference type="ARBA" id="ARBA00023157"/>
    </source>
</evidence>
<comment type="similarity">
    <text evidence="12">Belongs to the polysaccharide monooxygenase AA9 family.</text>
</comment>
<feature type="signal peptide" evidence="15">
    <location>
        <begin position="1"/>
        <end position="16"/>
    </location>
</feature>
<evidence type="ECO:0000256" key="11">
    <source>
        <dbReference type="ARBA" id="ARBA00023326"/>
    </source>
</evidence>
<evidence type="ECO:0000256" key="10">
    <source>
        <dbReference type="ARBA" id="ARBA00023277"/>
    </source>
</evidence>
<evidence type="ECO:0000256" key="8">
    <source>
        <dbReference type="ARBA" id="ARBA00023033"/>
    </source>
</evidence>
<feature type="domain" description="Auxiliary Activity family 9 catalytic" evidence="16">
    <location>
        <begin position="17"/>
        <end position="237"/>
    </location>
</feature>
<evidence type="ECO:0000259" key="16">
    <source>
        <dbReference type="Pfam" id="PF03443"/>
    </source>
</evidence>
<evidence type="ECO:0000256" key="7">
    <source>
        <dbReference type="ARBA" id="ARBA00023008"/>
    </source>
</evidence>
<dbReference type="GO" id="GO:0016787">
    <property type="term" value="F:hydrolase activity"/>
    <property type="evidence" value="ECO:0007669"/>
    <property type="project" value="UniProtKB-KW"/>
</dbReference>
<keyword evidence="17" id="KW-0378">Hydrolase</keyword>
<feature type="chain" id="PRO_5025691471" description="lytic cellulose monooxygenase (C4-dehydrogenating)" evidence="15">
    <location>
        <begin position="17"/>
        <end position="250"/>
    </location>
</feature>
<keyword evidence="10" id="KW-0119">Carbohydrate metabolism</keyword>
<gene>
    <name evidence="17" type="ORF">EI97DRAFT_387606</name>
</gene>
<dbReference type="GO" id="GO:0004497">
    <property type="term" value="F:monooxygenase activity"/>
    <property type="evidence" value="ECO:0007669"/>
    <property type="project" value="UniProtKB-KW"/>
</dbReference>
<evidence type="ECO:0000256" key="3">
    <source>
        <dbReference type="ARBA" id="ARBA00022525"/>
    </source>
</evidence>
<keyword evidence="15" id="KW-0732">Signal</keyword>